<name>A0A0D2MHU5_HYPSF</name>
<dbReference type="AlphaFoldDB" id="A0A0D2MHU5"/>
<organism evidence="1 2">
    <name type="scientific">Hypholoma sublateritium (strain FD-334 SS-4)</name>
    <dbReference type="NCBI Taxonomy" id="945553"/>
    <lineage>
        <taxon>Eukaryota</taxon>
        <taxon>Fungi</taxon>
        <taxon>Dikarya</taxon>
        <taxon>Basidiomycota</taxon>
        <taxon>Agaricomycotina</taxon>
        <taxon>Agaricomycetes</taxon>
        <taxon>Agaricomycetidae</taxon>
        <taxon>Agaricales</taxon>
        <taxon>Agaricineae</taxon>
        <taxon>Strophariaceae</taxon>
        <taxon>Hypholoma</taxon>
    </lineage>
</organism>
<protein>
    <submittedName>
        <fullName evidence="1">Uncharacterized protein</fullName>
    </submittedName>
</protein>
<reference evidence="2" key="1">
    <citation type="submission" date="2014-04" db="EMBL/GenBank/DDBJ databases">
        <title>Evolutionary Origins and Diversification of the Mycorrhizal Mutualists.</title>
        <authorList>
            <consortium name="DOE Joint Genome Institute"/>
            <consortium name="Mycorrhizal Genomics Consortium"/>
            <person name="Kohler A."/>
            <person name="Kuo A."/>
            <person name="Nagy L.G."/>
            <person name="Floudas D."/>
            <person name="Copeland A."/>
            <person name="Barry K.W."/>
            <person name="Cichocki N."/>
            <person name="Veneault-Fourrey C."/>
            <person name="LaButti K."/>
            <person name="Lindquist E.A."/>
            <person name="Lipzen A."/>
            <person name="Lundell T."/>
            <person name="Morin E."/>
            <person name="Murat C."/>
            <person name="Riley R."/>
            <person name="Ohm R."/>
            <person name="Sun H."/>
            <person name="Tunlid A."/>
            <person name="Henrissat B."/>
            <person name="Grigoriev I.V."/>
            <person name="Hibbett D.S."/>
            <person name="Martin F."/>
        </authorList>
    </citation>
    <scope>NUCLEOTIDE SEQUENCE [LARGE SCALE GENOMIC DNA]</scope>
    <source>
        <strain evidence="2">FD-334 SS-4</strain>
    </source>
</reference>
<evidence type="ECO:0000313" key="1">
    <source>
        <dbReference type="EMBL" id="KJA23193.1"/>
    </source>
</evidence>
<gene>
    <name evidence="1" type="ORF">HYPSUDRAFT_201501</name>
</gene>
<accession>A0A0D2MHU5</accession>
<keyword evidence="2" id="KW-1185">Reference proteome</keyword>
<evidence type="ECO:0000313" key="2">
    <source>
        <dbReference type="Proteomes" id="UP000054270"/>
    </source>
</evidence>
<proteinExistence type="predicted"/>
<dbReference type="EMBL" id="KN817544">
    <property type="protein sequence ID" value="KJA23193.1"/>
    <property type="molecule type" value="Genomic_DNA"/>
</dbReference>
<dbReference type="Proteomes" id="UP000054270">
    <property type="component" value="Unassembled WGS sequence"/>
</dbReference>
<sequence length="108" mass="12130">MPPSAAFLPRRPRLHRPVHHAHLTSAPCALAACRQAGPSSRVGAAPRSCNPAILVCWRERHRPRRPPSVLCAGVVLARRHRWWHDFARFRPRRPRVLAPRIVGGTLPA</sequence>